<evidence type="ECO:0000313" key="2">
    <source>
        <dbReference type="Proteomes" id="UP001153636"/>
    </source>
</evidence>
<dbReference type="Pfam" id="PF14945">
    <property type="entry name" value="LLC1"/>
    <property type="match status" value="1"/>
</dbReference>
<sequence length="131" mass="15304">MSDCGHFKNLNVEINILNAQEVLEEKARKEWPQKWGFLLDFPKILLEEAAKRGISEEKYRQTMNRKKIKCIPYEKTITTCIEPTDYIPKTSSGYVGWRCESKYTLEKLGPLYVSPKHTLPYQPPYNCIMLG</sequence>
<gene>
    <name evidence="1" type="ORF">PSYICH_LOCUS12131</name>
</gene>
<dbReference type="EMBL" id="OV651818">
    <property type="protein sequence ID" value="CAH1112628.1"/>
    <property type="molecule type" value="Genomic_DNA"/>
</dbReference>
<dbReference type="InterPro" id="IPR020339">
    <property type="entry name" value="C20orf85-like"/>
</dbReference>
<keyword evidence="2" id="KW-1185">Reference proteome</keyword>
<name>A0A9P0GKN2_9CUCU</name>
<dbReference type="OrthoDB" id="10031946at2759"/>
<evidence type="ECO:0000313" key="1">
    <source>
        <dbReference type="EMBL" id="CAH1112628.1"/>
    </source>
</evidence>
<dbReference type="Proteomes" id="UP001153636">
    <property type="component" value="Chromosome 6"/>
</dbReference>
<protein>
    <submittedName>
        <fullName evidence="1">Uncharacterized protein</fullName>
    </submittedName>
</protein>
<reference evidence="1" key="1">
    <citation type="submission" date="2022-01" db="EMBL/GenBank/DDBJ databases">
        <authorList>
            <person name="King R."/>
        </authorList>
    </citation>
    <scope>NUCLEOTIDE SEQUENCE</scope>
</reference>
<accession>A0A9P0GKN2</accession>
<organism evidence="1 2">
    <name type="scientific">Psylliodes chrysocephalus</name>
    <dbReference type="NCBI Taxonomy" id="3402493"/>
    <lineage>
        <taxon>Eukaryota</taxon>
        <taxon>Metazoa</taxon>
        <taxon>Ecdysozoa</taxon>
        <taxon>Arthropoda</taxon>
        <taxon>Hexapoda</taxon>
        <taxon>Insecta</taxon>
        <taxon>Pterygota</taxon>
        <taxon>Neoptera</taxon>
        <taxon>Endopterygota</taxon>
        <taxon>Coleoptera</taxon>
        <taxon>Polyphaga</taxon>
        <taxon>Cucujiformia</taxon>
        <taxon>Chrysomeloidea</taxon>
        <taxon>Chrysomelidae</taxon>
        <taxon>Galerucinae</taxon>
        <taxon>Alticini</taxon>
        <taxon>Psylliodes</taxon>
    </lineage>
</organism>
<dbReference type="AlphaFoldDB" id="A0A9P0GKN2"/>
<proteinExistence type="predicted"/>